<organism evidence="2 3">
    <name type="scientific">Panagrolaimus davidi</name>
    <dbReference type="NCBI Taxonomy" id="227884"/>
    <lineage>
        <taxon>Eukaryota</taxon>
        <taxon>Metazoa</taxon>
        <taxon>Ecdysozoa</taxon>
        <taxon>Nematoda</taxon>
        <taxon>Chromadorea</taxon>
        <taxon>Rhabditida</taxon>
        <taxon>Tylenchina</taxon>
        <taxon>Panagrolaimomorpha</taxon>
        <taxon>Panagrolaimoidea</taxon>
        <taxon>Panagrolaimidae</taxon>
        <taxon>Panagrolaimus</taxon>
    </lineage>
</organism>
<sequence length="229" mass="25195">MKQPDAVVLVTGDKFVNNPDAIPDEYDESPTVYQTPTPNPSSKEEALPTAPTSPSKATLRQLTAPQCNEMEEIRQVQQKLLQQQEDLRRKQEEIQTPSASNHQNGSNDAEALLYNSSSTPRLSLSTRKSNNDPSFHVTPPRQKLVFFSSINFSQYESATLSETSSMVLVNTLSPQINVSVPPLEEQQQPLRQQSPSNDGAADVPQPLPPQAIATPSVYITSNANFPPKL</sequence>
<name>A0A914PUZ6_9BILA</name>
<protein>
    <submittedName>
        <fullName evidence="3">Uncharacterized protein</fullName>
    </submittedName>
</protein>
<feature type="region of interest" description="Disordered" evidence="1">
    <location>
        <begin position="182"/>
        <end position="215"/>
    </location>
</feature>
<evidence type="ECO:0000313" key="3">
    <source>
        <dbReference type="WBParaSite" id="PDA_v2.g22097.t1"/>
    </source>
</evidence>
<keyword evidence="2" id="KW-1185">Reference proteome</keyword>
<feature type="compositionally biased region" description="Low complexity" evidence="1">
    <location>
        <begin position="182"/>
        <end position="196"/>
    </location>
</feature>
<dbReference type="WBParaSite" id="PDA_v2.g22097.t1">
    <property type="protein sequence ID" value="PDA_v2.g22097.t1"/>
    <property type="gene ID" value="PDA_v2.g22097"/>
</dbReference>
<dbReference type="Proteomes" id="UP000887578">
    <property type="component" value="Unplaced"/>
</dbReference>
<feature type="compositionally biased region" description="Polar residues" evidence="1">
    <location>
        <begin position="94"/>
        <end position="107"/>
    </location>
</feature>
<evidence type="ECO:0000256" key="1">
    <source>
        <dbReference type="SAM" id="MobiDB-lite"/>
    </source>
</evidence>
<feature type="compositionally biased region" description="Polar residues" evidence="1">
    <location>
        <begin position="50"/>
        <end position="66"/>
    </location>
</feature>
<proteinExistence type="predicted"/>
<reference evidence="3" key="1">
    <citation type="submission" date="2022-11" db="UniProtKB">
        <authorList>
            <consortium name="WormBaseParasite"/>
        </authorList>
    </citation>
    <scope>IDENTIFICATION</scope>
</reference>
<accession>A0A914PUZ6</accession>
<feature type="compositionally biased region" description="Low complexity" evidence="1">
    <location>
        <begin position="75"/>
        <end position="84"/>
    </location>
</feature>
<feature type="region of interest" description="Disordered" evidence="1">
    <location>
        <begin position="15"/>
        <end position="108"/>
    </location>
</feature>
<feature type="region of interest" description="Disordered" evidence="1">
    <location>
        <begin position="120"/>
        <end position="139"/>
    </location>
</feature>
<evidence type="ECO:0000313" key="2">
    <source>
        <dbReference type="Proteomes" id="UP000887578"/>
    </source>
</evidence>
<dbReference type="AlphaFoldDB" id="A0A914PUZ6"/>